<dbReference type="InterPro" id="IPR017473">
    <property type="entry name" value="Undecaprenyl-P_gluc_Ptfrase"/>
</dbReference>
<feature type="transmembrane region" description="Helical" evidence="7">
    <location>
        <begin position="12"/>
        <end position="31"/>
    </location>
</feature>
<dbReference type="GO" id="GO:0016020">
    <property type="term" value="C:membrane"/>
    <property type="evidence" value="ECO:0007669"/>
    <property type="project" value="UniProtKB-SubCell"/>
</dbReference>
<dbReference type="Gene3D" id="3.40.50.720">
    <property type="entry name" value="NAD(P)-binding Rossmann-like Domain"/>
    <property type="match status" value="1"/>
</dbReference>
<feature type="domain" description="Bacterial sugar transferase" evidence="8">
    <location>
        <begin position="287"/>
        <end position="466"/>
    </location>
</feature>
<dbReference type="AlphaFoldDB" id="A0A0H5SER3"/>
<comment type="subcellular location">
    <subcellularLocation>
        <location evidence="1">Membrane</location>
        <topology evidence="1">Multi-pass membrane protein</topology>
    </subcellularLocation>
</comment>
<evidence type="ECO:0000256" key="3">
    <source>
        <dbReference type="ARBA" id="ARBA00022679"/>
    </source>
</evidence>
<sequence>MIKDNQKTLNRLHILIDATIIVVSFLISYYFRFYSVLTKLSLFKVEKGTYYPLYVYIRKCLYIILPLYLIIYNQAKLYTPKRVKKKWTEFFHITYSNFFGMAFYLFYLYLRKEFNISRYFLGIFTVINILLCTAVRMSIAYGLKVVRRKGYNLKHVILVGYSRAAEAYIDRIFANPQWGYYIHGILDDTMEIGTRYKKVPVIGKLNQLDEYLTKMNLDEIAITLNLKEYEHLEKVVATCEKSGVHTKFIPDYYSFFPTKPYTEDLYGLPVINIRNVPLSNTFNWITKRIVDIVGSLIGIIICAIPMLIIALLIKLTSKGPVIFSQVRVGKHNKTFKMYKFRTMRIQTEEEEAKGWTKPNDPRVTGIGKFLRRTSLDELPQLFNILKGEMSIVGPRPERPQFVEKFKEVIPRYMIKHQVPPGLTGWAQINGYRGDTSITKRIEHDLYYIENWSLGFDFKIMFLTIFKGFINKNAY</sequence>
<evidence type="ECO:0000313" key="9">
    <source>
        <dbReference type="EMBL" id="CRZ33346.1"/>
    </source>
</evidence>
<keyword evidence="3" id="KW-0808">Transferase</keyword>
<protein>
    <recommendedName>
        <fullName evidence="8">Bacterial sugar transferase domain-containing protein</fullName>
    </recommendedName>
</protein>
<dbReference type="PANTHER" id="PTHR30576:SF0">
    <property type="entry name" value="UNDECAPRENYL-PHOSPHATE N-ACETYLGALACTOSAMINYL 1-PHOSPHATE TRANSFERASE-RELATED"/>
    <property type="match status" value="1"/>
</dbReference>
<evidence type="ECO:0000256" key="1">
    <source>
        <dbReference type="ARBA" id="ARBA00004141"/>
    </source>
</evidence>
<dbReference type="Pfam" id="PF02397">
    <property type="entry name" value="Bac_transf"/>
    <property type="match status" value="1"/>
</dbReference>
<evidence type="ECO:0000256" key="7">
    <source>
        <dbReference type="SAM" id="Phobius"/>
    </source>
</evidence>
<name>A0A0H5SER3_HERHM</name>
<dbReference type="RefSeq" id="WP_103201534.1">
    <property type="nucleotide sequence ID" value="NZ_CVTD020000006.1"/>
</dbReference>
<evidence type="ECO:0000256" key="5">
    <source>
        <dbReference type="ARBA" id="ARBA00022989"/>
    </source>
</evidence>
<proteinExistence type="inferred from homology"/>
<dbReference type="EMBL" id="CVTD020000006">
    <property type="protein sequence ID" value="CRZ33346.1"/>
    <property type="molecule type" value="Genomic_DNA"/>
</dbReference>
<evidence type="ECO:0000313" key="10">
    <source>
        <dbReference type="Proteomes" id="UP000236497"/>
    </source>
</evidence>
<dbReference type="NCBIfam" id="TIGR03025">
    <property type="entry name" value="EPS_sugtrans"/>
    <property type="match status" value="1"/>
</dbReference>
<evidence type="ECO:0000256" key="4">
    <source>
        <dbReference type="ARBA" id="ARBA00022692"/>
    </source>
</evidence>
<organism evidence="9 10">
    <name type="scientific">Herbinix hemicellulosilytica</name>
    <dbReference type="NCBI Taxonomy" id="1564487"/>
    <lineage>
        <taxon>Bacteria</taxon>
        <taxon>Bacillati</taxon>
        <taxon>Bacillota</taxon>
        <taxon>Clostridia</taxon>
        <taxon>Lachnospirales</taxon>
        <taxon>Lachnospiraceae</taxon>
        <taxon>Herbinix</taxon>
    </lineage>
</organism>
<comment type="similarity">
    <text evidence="2">Belongs to the bacterial sugar transferase family.</text>
</comment>
<accession>A0A0H5SER3</accession>
<feature type="transmembrane region" description="Helical" evidence="7">
    <location>
        <begin position="51"/>
        <end position="70"/>
    </location>
</feature>
<dbReference type="NCBIfam" id="TIGR03023">
    <property type="entry name" value="WcaJ_sugtrans"/>
    <property type="match status" value="1"/>
</dbReference>
<evidence type="ECO:0000256" key="6">
    <source>
        <dbReference type="ARBA" id="ARBA00023136"/>
    </source>
</evidence>
<feature type="transmembrane region" description="Helical" evidence="7">
    <location>
        <begin position="90"/>
        <end position="110"/>
    </location>
</feature>
<reference evidence="9 10" key="1">
    <citation type="submission" date="2015-06" db="EMBL/GenBank/DDBJ databases">
        <authorList>
            <person name="Wibberg Daniel"/>
        </authorList>
    </citation>
    <scope>NUCLEOTIDE SEQUENCE [LARGE SCALE GENOMIC DNA]</scope>
    <source>
        <strain evidence="9 10">T3/55T</strain>
    </source>
</reference>
<dbReference type="InterPro" id="IPR003362">
    <property type="entry name" value="Bact_transf"/>
</dbReference>
<keyword evidence="6 7" id="KW-0472">Membrane</keyword>
<dbReference type="InterPro" id="IPR017475">
    <property type="entry name" value="EPS_sugar_tfrase"/>
</dbReference>
<keyword evidence="4 7" id="KW-0812">Transmembrane</keyword>
<dbReference type="Proteomes" id="UP000236497">
    <property type="component" value="Unassembled WGS sequence"/>
</dbReference>
<dbReference type="Pfam" id="PF13727">
    <property type="entry name" value="CoA_binding_3"/>
    <property type="match status" value="1"/>
</dbReference>
<evidence type="ECO:0000256" key="2">
    <source>
        <dbReference type="ARBA" id="ARBA00006464"/>
    </source>
</evidence>
<dbReference type="PANTHER" id="PTHR30576">
    <property type="entry name" value="COLANIC BIOSYNTHESIS UDP-GLUCOSE LIPID CARRIER TRANSFERASE"/>
    <property type="match status" value="1"/>
</dbReference>
<keyword evidence="5 7" id="KW-1133">Transmembrane helix</keyword>
<feature type="transmembrane region" description="Helical" evidence="7">
    <location>
        <begin position="116"/>
        <end position="139"/>
    </location>
</feature>
<keyword evidence="10" id="KW-1185">Reference proteome</keyword>
<dbReference type="OrthoDB" id="9808602at2"/>
<gene>
    <name evidence="9" type="ORF">HHT355_0132</name>
</gene>
<dbReference type="GO" id="GO:0016780">
    <property type="term" value="F:phosphotransferase activity, for other substituted phosphate groups"/>
    <property type="evidence" value="ECO:0007669"/>
    <property type="project" value="TreeGrafter"/>
</dbReference>
<evidence type="ECO:0000259" key="8">
    <source>
        <dbReference type="Pfam" id="PF02397"/>
    </source>
</evidence>
<feature type="transmembrane region" description="Helical" evidence="7">
    <location>
        <begin position="289"/>
        <end position="313"/>
    </location>
</feature>